<dbReference type="EMBL" id="FN654275">
    <property type="protein sequence ID" value="CBY30358.1"/>
    <property type="molecule type" value="Genomic_DNA"/>
</dbReference>
<feature type="transmembrane region" description="Helical" evidence="8">
    <location>
        <begin position="88"/>
        <end position="113"/>
    </location>
</feature>
<name>E4Y3W0_OIKDI</name>
<evidence type="ECO:0000256" key="6">
    <source>
        <dbReference type="PIRSR" id="PIRSR600175-1"/>
    </source>
</evidence>
<feature type="binding site" evidence="6">
    <location>
        <position position="288"/>
    </location>
    <ligand>
        <name>Na(+)</name>
        <dbReference type="ChEBI" id="CHEBI:29101"/>
        <label>1</label>
    </ligand>
</feature>
<evidence type="ECO:0000256" key="3">
    <source>
        <dbReference type="ARBA" id="ARBA00022692"/>
    </source>
</evidence>
<feature type="binding site" evidence="6">
    <location>
        <position position="26"/>
    </location>
    <ligand>
        <name>Na(+)</name>
        <dbReference type="ChEBI" id="CHEBI:29101"/>
        <label>1</label>
    </ligand>
</feature>
<dbReference type="PROSITE" id="PS50267">
    <property type="entry name" value="NA_NEUROTRAN_SYMP_3"/>
    <property type="match status" value="1"/>
</dbReference>
<protein>
    <recommendedName>
        <fullName evidence="7">Transporter</fullName>
    </recommendedName>
</protein>
<evidence type="ECO:0000256" key="1">
    <source>
        <dbReference type="ARBA" id="ARBA00004141"/>
    </source>
</evidence>
<feature type="transmembrane region" description="Helical" evidence="8">
    <location>
        <begin position="386"/>
        <end position="408"/>
    </location>
</feature>
<gene>
    <name evidence="9" type="ORF">GSOID_T00018222001</name>
</gene>
<evidence type="ECO:0000256" key="5">
    <source>
        <dbReference type="ARBA" id="ARBA00023136"/>
    </source>
</evidence>
<feature type="binding site" evidence="6">
    <location>
        <position position="353"/>
    </location>
    <ligand>
        <name>Na(+)</name>
        <dbReference type="ChEBI" id="CHEBI:29101"/>
        <label>1</label>
    </ligand>
</feature>
<feature type="transmembrane region" description="Helical" evidence="8">
    <location>
        <begin position="169"/>
        <end position="188"/>
    </location>
</feature>
<organism evidence="9">
    <name type="scientific">Oikopleura dioica</name>
    <name type="common">Tunicate</name>
    <dbReference type="NCBI Taxonomy" id="34765"/>
    <lineage>
        <taxon>Eukaryota</taxon>
        <taxon>Metazoa</taxon>
        <taxon>Chordata</taxon>
        <taxon>Tunicata</taxon>
        <taxon>Appendicularia</taxon>
        <taxon>Copelata</taxon>
        <taxon>Oikopleuridae</taxon>
        <taxon>Oikopleura</taxon>
    </lineage>
</organism>
<feature type="transmembrane region" description="Helical" evidence="8">
    <location>
        <begin position="200"/>
        <end position="227"/>
    </location>
</feature>
<evidence type="ECO:0000313" key="9">
    <source>
        <dbReference type="EMBL" id="CBY30358.1"/>
    </source>
</evidence>
<dbReference type="InterPro" id="IPR000175">
    <property type="entry name" value="Na/ntran_symport"/>
</dbReference>
<dbReference type="CDD" id="cd10324">
    <property type="entry name" value="SLC6sbd"/>
    <property type="match status" value="1"/>
</dbReference>
<feature type="transmembrane region" description="Helical" evidence="8">
    <location>
        <begin position="341"/>
        <end position="366"/>
    </location>
</feature>
<feature type="binding site" evidence="6">
    <location>
        <position position="357"/>
    </location>
    <ligand>
        <name>Na(+)</name>
        <dbReference type="ChEBI" id="CHEBI:29101"/>
        <label>1</label>
    </ligand>
</feature>
<feature type="binding site" evidence="6">
    <location>
        <position position="22"/>
    </location>
    <ligand>
        <name>Na(+)</name>
        <dbReference type="ChEBI" id="CHEBI:29101"/>
        <label>1</label>
    </ligand>
</feature>
<feature type="transmembrane region" description="Helical" evidence="8">
    <location>
        <begin position="43"/>
        <end position="67"/>
    </location>
</feature>
<dbReference type="PRINTS" id="PR00176">
    <property type="entry name" value="NANEUSMPORT"/>
</dbReference>
<keyword evidence="2 7" id="KW-0813">Transport</keyword>
<dbReference type="GO" id="GO:0046872">
    <property type="term" value="F:metal ion binding"/>
    <property type="evidence" value="ECO:0007669"/>
    <property type="project" value="UniProtKB-KW"/>
</dbReference>
<dbReference type="PROSITE" id="PS00610">
    <property type="entry name" value="NA_NEUROTRAN_SYMP_1"/>
    <property type="match status" value="1"/>
</dbReference>
<dbReference type="SUPFAM" id="SSF161070">
    <property type="entry name" value="SNF-like"/>
    <property type="match status" value="1"/>
</dbReference>
<feature type="transmembrane region" description="Helical" evidence="8">
    <location>
        <begin position="12"/>
        <end position="31"/>
    </location>
</feature>
<feature type="binding site" evidence="6">
    <location>
        <position position="356"/>
    </location>
    <ligand>
        <name>Na(+)</name>
        <dbReference type="ChEBI" id="CHEBI:29101"/>
        <label>1</label>
    </ligand>
</feature>
<proteinExistence type="inferred from homology"/>
<dbReference type="GO" id="GO:0005283">
    <property type="term" value="F:amino acid:sodium symporter activity"/>
    <property type="evidence" value="ECO:0007669"/>
    <property type="project" value="TreeGrafter"/>
</dbReference>
<feature type="binding site" evidence="6">
    <location>
        <position position="254"/>
    </location>
    <ligand>
        <name>Na(+)</name>
        <dbReference type="ChEBI" id="CHEBI:29101"/>
        <label>1</label>
    </ligand>
</feature>
<keyword evidence="4 8" id="KW-1133">Transmembrane helix</keyword>
<dbReference type="PANTHER" id="PTHR11616:SF303">
    <property type="entry name" value="SODIUM- AND CHLORIDE-DEPENDENT GABA TRANSPORTER INE"/>
    <property type="match status" value="1"/>
</dbReference>
<dbReference type="AlphaFoldDB" id="E4Y3W0"/>
<accession>E4Y3W0</accession>
<feature type="transmembrane region" description="Helical" evidence="8">
    <location>
        <begin position="280"/>
        <end position="303"/>
    </location>
</feature>
<evidence type="ECO:0000256" key="7">
    <source>
        <dbReference type="RuleBase" id="RU003732"/>
    </source>
</evidence>
<evidence type="ECO:0000256" key="8">
    <source>
        <dbReference type="SAM" id="Phobius"/>
    </source>
</evidence>
<feature type="transmembrane region" description="Helical" evidence="8">
    <location>
        <begin position="420"/>
        <end position="437"/>
    </location>
</feature>
<sequence>MTNRETWKSRKDFLLACIGNCVGLGNIWRFPYLLYESGGAVFLLPYFIMLFLVGIPLLYMEIAVGIITERGATASMKALCPSMKGVGYGSVILSFFYAGYFTTIISYIVYYLAASLTFDFSRLPWSEENAMFSNLDGNETRPTSKIYFDEIVLQKSSSISDFGSLRPELVLALLATWMTIYFCIFRGTSWIGKVIHFTALLPYVILVALAVRGLTLPGAGLGVQYLLGLRGECDWSLLLTAKPWVTATAQTFGSIGIAYGSMIHYSALNDKKASKDIFRDTFIIAIVNSLTSVAAAFIIFAVVGNISFTTGTPIKELGLEGMELVFVSYPRALAKIPFGPVWSVLFFLSLFLLGLDSVFASVEVVIGAITERFGHKKWCAREKITLYVCAVLCLLTLPNMFQGGIYFFKLVDWYTCTTSTFFIGLAEVVTVIYFYGVDNLTRDLESATGYETQKCLKFLLKYISPVLVAIITVIKFNDAQPIKYGDVEVVFDLRPASQLRFDFVRPNWLHPRDLDEQNCEARALWREKITTLRTANFRDQERNEEK</sequence>
<keyword evidence="6" id="KW-0915">Sodium</keyword>
<keyword evidence="7" id="KW-0769">Symport</keyword>
<reference evidence="9" key="1">
    <citation type="journal article" date="2010" name="Science">
        <title>Plasticity of animal genome architecture unmasked by rapid evolution of a pelagic tunicate.</title>
        <authorList>
            <person name="Denoeud F."/>
            <person name="Henriet S."/>
            <person name="Mungpakdee S."/>
            <person name="Aury J.M."/>
            <person name="Da Silva C."/>
            <person name="Brinkmann H."/>
            <person name="Mikhaleva J."/>
            <person name="Olsen L.C."/>
            <person name="Jubin C."/>
            <person name="Canestro C."/>
            <person name="Bouquet J.M."/>
            <person name="Danks G."/>
            <person name="Poulain J."/>
            <person name="Campsteijn C."/>
            <person name="Adamski M."/>
            <person name="Cross I."/>
            <person name="Yadetie F."/>
            <person name="Muffato M."/>
            <person name="Louis A."/>
            <person name="Butcher S."/>
            <person name="Tsagkogeorga G."/>
            <person name="Konrad A."/>
            <person name="Singh S."/>
            <person name="Jensen M.F."/>
            <person name="Cong E.H."/>
            <person name="Eikeseth-Otteraa H."/>
            <person name="Noel B."/>
            <person name="Anthouard V."/>
            <person name="Porcel B.M."/>
            <person name="Kachouri-Lafond R."/>
            <person name="Nishino A."/>
            <person name="Ugolini M."/>
            <person name="Chourrout P."/>
            <person name="Nishida H."/>
            <person name="Aasland R."/>
            <person name="Huzurbazar S."/>
            <person name="Westhof E."/>
            <person name="Delsuc F."/>
            <person name="Lehrach H."/>
            <person name="Reinhardt R."/>
            <person name="Weissenbach J."/>
            <person name="Roy S.W."/>
            <person name="Artiguenave F."/>
            <person name="Postlethwait J.H."/>
            <person name="Manak J.R."/>
            <person name="Thompson E.M."/>
            <person name="Jaillon O."/>
            <person name="Du Pasquier L."/>
            <person name="Boudinot P."/>
            <person name="Liberles D.A."/>
            <person name="Volff J.N."/>
            <person name="Philippe H."/>
            <person name="Lenhard B."/>
            <person name="Roest Crollius H."/>
            <person name="Wincker P."/>
            <person name="Chourrout D."/>
        </authorList>
    </citation>
    <scope>NUCLEOTIDE SEQUENCE [LARGE SCALE GENOMIC DNA]</scope>
</reference>
<keyword evidence="3 7" id="KW-0812">Transmembrane</keyword>
<dbReference type="GO" id="GO:0005886">
    <property type="term" value="C:plasma membrane"/>
    <property type="evidence" value="ECO:0007669"/>
    <property type="project" value="TreeGrafter"/>
</dbReference>
<dbReference type="PANTHER" id="PTHR11616">
    <property type="entry name" value="SODIUM/CHLORIDE DEPENDENT TRANSPORTER"/>
    <property type="match status" value="1"/>
</dbReference>
<comment type="similarity">
    <text evidence="7">Belongs to the sodium:neurotransmitter symporter (SNF) (TC 2.A.22) family.</text>
</comment>
<feature type="transmembrane region" description="Helical" evidence="8">
    <location>
        <begin position="458"/>
        <end position="476"/>
    </location>
</feature>
<evidence type="ECO:0000256" key="4">
    <source>
        <dbReference type="ARBA" id="ARBA00022989"/>
    </source>
</evidence>
<keyword evidence="5 8" id="KW-0472">Membrane</keyword>
<comment type="subcellular location">
    <subcellularLocation>
        <location evidence="1">Membrane</location>
        <topology evidence="1">Multi-pass membrane protein</topology>
    </subcellularLocation>
</comment>
<dbReference type="Proteomes" id="UP000011014">
    <property type="component" value="Unassembled WGS sequence"/>
</dbReference>
<dbReference type="Pfam" id="PF00209">
    <property type="entry name" value="SNF"/>
    <property type="match status" value="1"/>
</dbReference>
<keyword evidence="6" id="KW-0479">Metal-binding</keyword>
<evidence type="ECO:0000256" key="2">
    <source>
        <dbReference type="ARBA" id="ARBA00022448"/>
    </source>
</evidence>
<feature type="binding site" evidence="6">
    <location>
        <position position="19"/>
    </location>
    <ligand>
        <name>Na(+)</name>
        <dbReference type="ChEBI" id="CHEBI:29101"/>
        <label>1</label>
    </ligand>
</feature>
<dbReference type="InterPro" id="IPR037272">
    <property type="entry name" value="SNS_sf"/>
</dbReference>
<feature type="transmembrane region" description="Helical" evidence="8">
    <location>
        <begin position="247"/>
        <end position="268"/>
    </location>
</feature>
<dbReference type="GO" id="GO:0089718">
    <property type="term" value="P:amino acid import across plasma membrane"/>
    <property type="evidence" value="ECO:0007669"/>
    <property type="project" value="TreeGrafter"/>
</dbReference>